<protein>
    <submittedName>
        <fullName evidence="1">Uncharacterized protein</fullName>
    </submittedName>
</protein>
<dbReference type="EMBL" id="CAKOFQ010006750">
    <property type="protein sequence ID" value="CAH1967985.1"/>
    <property type="molecule type" value="Genomic_DNA"/>
</dbReference>
<keyword evidence="2" id="KW-1185">Reference proteome</keyword>
<accession>A0A9P0P233</accession>
<evidence type="ECO:0000313" key="2">
    <source>
        <dbReference type="Proteomes" id="UP001152888"/>
    </source>
</evidence>
<dbReference type="Proteomes" id="UP001152888">
    <property type="component" value="Unassembled WGS sequence"/>
</dbReference>
<gene>
    <name evidence="1" type="ORF">ACAOBT_LOCUS7635</name>
</gene>
<organism evidence="1 2">
    <name type="scientific">Acanthoscelides obtectus</name>
    <name type="common">Bean weevil</name>
    <name type="synonym">Bruchus obtectus</name>
    <dbReference type="NCBI Taxonomy" id="200917"/>
    <lineage>
        <taxon>Eukaryota</taxon>
        <taxon>Metazoa</taxon>
        <taxon>Ecdysozoa</taxon>
        <taxon>Arthropoda</taxon>
        <taxon>Hexapoda</taxon>
        <taxon>Insecta</taxon>
        <taxon>Pterygota</taxon>
        <taxon>Neoptera</taxon>
        <taxon>Endopterygota</taxon>
        <taxon>Coleoptera</taxon>
        <taxon>Polyphaga</taxon>
        <taxon>Cucujiformia</taxon>
        <taxon>Chrysomeloidea</taxon>
        <taxon>Chrysomelidae</taxon>
        <taxon>Bruchinae</taxon>
        <taxon>Bruchini</taxon>
        <taxon>Acanthoscelides</taxon>
    </lineage>
</organism>
<sequence length="49" mass="5801">MNFWDRDCHSEPYELMICCLFTELIRAAVNERSGLSEIHCWKEPIATLK</sequence>
<comment type="caution">
    <text evidence="1">The sequence shown here is derived from an EMBL/GenBank/DDBJ whole genome shotgun (WGS) entry which is preliminary data.</text>
</comment>
<evidence type="ECO:0000313" key="1">
    <source>
        <dbReference type="EMBL" id="CAH1967985.1"/>
    </source>
</evidence>
<reference evidence="1" key="1">
    <citation type="submission" date="2022-03" db="EMBL/GenBank/DDBJ databases">
        <authorList>
            <person name="Sayadi A."/>
        </authorList>
    </citation>
    <scope>NUCLEOTIDE SEQUENCE</scope>
</reference>
<name>A0A9P0P233_ACAOB</name>
<dbReference type="AlphaFoldDB" id="A0A9P0P233"/>
<proteinExistence type="predicted"/>